<dbReference type="PANTHER" id="PTHR39160:SF4">
    <property type="entry name" value="RESUSCITATION-PROMOTING FACTOR RPFB"/>
    <property type="match status" value="1"/>
</dbReference>
<dbReference type="InterPro" id="IPR051933">
    <property type="entry name" value="Resuscitation_pf_RpfB"/>
</dbReference>
<dbReference type="AlphaFoldDB" id="A0A3A1UXW2"/>
<dbReference type="CDD" id="cd00118">
    <property type="entry name" value="LysM"/>
    <property type="match status" value="1"/>
</dbReference>
<dbReference type="SUPFAM" id="SSF50685">
    <property type="entry name" value="Barwin-like endoglucanases"/>
    <property type="match status" value="1"/>
</dbReference>
<dbReference type="Gene3D" id="3.10.350.10">
    <property type="entry name" value="LysM domain"/>
    <property type="match status" value="1"/>
</dbReference>
<dbReference type="Proteomes" id="UP000266482">
    <property type="component" value="Unassembled WGS sequence"/>
</dbReference>
<comment type="caution">
    <text evidence="4">The sequence shown here is derived from an EMBL/GenBank/DDBJ whole genome shotgun (WGS) entry which is preliminary data.</text>
</comment>
<reference evidence="4 5" key="1">
    <citation type="submission" date="2018-09" db="EMBL/GenBank/DDBJ databases">
        <title>Paenibacillus aracenensis nov. sp. isolated from a cave in southern Spain.</title>
        <authorList>
            <person name="Jurado V."/>
            <person name="Gutierrez-Patricio S."/>
            <person name="Gonzalez-Pimentel J.L."/>
            <person name="Miller A.Z."/>
            <person name="Laiz L."/>
            <person name="Saiz-Jimenez C."/>
        </authorList>
    </citation>
    <scope>NUCLEOTIDE SEQUENCE [LARGE SCALE GENOMIC DNA]</scope>
    <source>
        <strain evidence="4 5">DSM 22867</strain>
    </source>
</reference>
<keyword evidence="1 2" id="KW-0732">Signal</keyword>
<accession>A0A3A1UXW2</accession>
<dbReference type="RefSeq" id="WP_119599645.1">
    <property type="nucleotide sequence ID" value="NZ_QXQA01000005.1"/>
</dbReference>
<evidence type="ECO:0000256" key="1">
    <source>
        <dbReference type="ARBA" id="ARBA00022729"/>
    </source>
</evidence>
<dbReference type="GO" id="GO:0019867">
    <property type="term" value="C:outer membrane"/>
    <property type="evidence" value="ECO:0007669"/>
    <property type="project" value="InterPro"/>
</dbReference>
<evidence type="ECO:0000256" key="2">
    <source>
        <dbReference type="SAM" id="SignalP"/>
    </source>
</evidence>
<dbReference type="SUPFAM" id="SSF54106">
    <property type="entry name" value="LysM domain"/>
    <property type="match status" value="1"/>
</dbReference>
<dbReference type="InterPro" id="IPR018392">
    <property type="entry name" value="LysM"/>
</dbReference>
<evidence type="ECO:0000313" key="5">
    <source>
        <dbReference type="Proteomes" id="UP000266482"/>
    </source>
</evidence>
<dbReference type="OrthoDB" id="9798935at2"/>
<dbReference type="Gene3D" id="2.40.40.10">
    <property type="entry name" value="RlpA-like domain"/>
    <property type="match status" value="1"/>
</dbReference>
<keyword evidence="5" id="KW-1185">Reference proteome</keyword>
<dbReference type="InterPro" id="IPR036779">
    <property type="entry name" value="LysM_dom_sf"/>
</dbReference>
<feature type="signal peptide" evidence="2">
    <location>
        <begin position="1"/>
        <end position="26"/>
    </location>
</feature>
<dbReference type="InterPro" id="IPR059180">
    <property type="entry name" value="3D_YorM"/>
</dbReference>
<sequence length="222" mass="23648">MVLKKSFIACAAIALSITLSAGTVHASNQIHTVTSKDTFWKLSQQYKVPLKDILVANPAVDPLNLQVGMKVTIPTVTTAREAATMSIKQAASAKEPVSVMDPAVKNVRGPGGYDYSYTKKMTLKATAYSADTMENGGWGAVDYFGDKLKIGTVAVDPAKIPLGTKLYITGYDYLGLPKIGIIATASDTGGAIKGDRIDIFVPGSKEKVRQFGIQNVTAYVLQ</sequence>
<evidence type="ECO:0000313" key="4">
    <source>
        <dbReference type="EMBL" id="RIX53065.1"/>
    </source>
</evidence>
<dbReference type="EMBL" id="QXQA01000005">
    <property type="protein sequence ID" value="RIX53065.1"/>
    <property type="molecule type" value="Genomic_DNA"/>
</dbReference>
<proteinExistence type="predicted"/>
<dbReference type="InterPro" id="IPR036908">
    <property type="entry name" value="RlpA-like_sf"/>
</dbReference>
<organism evidence="4 5">
    <name type="scientific">Paenibacillus nanensis</name>
    <dbReference type="NCBI Taxonomy" id="393251"/>
    <lineage>
        <taxon>Bacteria</taxon>
        <taxon>Bacillati</taxon>
        <taxon>Bacillota</taxon>
        <taxon>Bacilli</taxon>
        <taxon>Bacillales</taxon>
        <taxon>Paenibacillaceae</taxon>
        <taxon>Paenibacillus</taxon>
    </lineage>
</organism>
<dbReference type="Pfam" id="PF06725">
    <property type="entry name" value="3D"/>
    <property type="match status" value="1"/>
</dbReference>
<dbReference type="InterPro" id="IPR010611">
    <property type="entry name" value="3D_dom"/>
</dbReference>
<dbReference type="Pfam" id="PF01476">
    <property type="entry name" value="LysM"/>
    <property type="match status" value="1"/>
</dbReference>
<feature type="chain" id="PRO_5017245750" evidence="2">
    <location>
        <begin position="27"/>
        <end position="222"/>
    </location>
</feature>
<feature type="domain" description="LysM" evidence="3">
    <location>
        <begin position="29"/>
        <end position="73"/>
    </location>
</feature>
<dbReference type="SMART" id="SM00257">
    <property type="entry name" value="LysM"/>
    <property type="match status" value="1"/>
</dbReference>
<dbReference type="GO" id="GO:0009254">
    <property type="term" value="P:peptidoglycan turnover"/>
    <property type="evidence" value="ECO:0007669"/>
    <property type="project" value="InterPro"/>
</dbReference>
<name>A0A3A1UXW2_9BACL</name>
<dbReference type="PANTHER" id="PTHR39160">
    <property type="entry name" value="CELL WALL-BINDING PROTEIN YOCH"/>
    <property type="match status" value="1"/>
</dbReference>
<dbReference type="PROSITE" id="PS51782">
    <property type="entry name" value="LYSM"/>
    <property type="match status" value="1"/>
</dbReference>
<protein>
    <submittedName>
        <fullName evidence="4">LysM peptidoglycan-binding domain-containing protein</fullName>
    </submittedName>
</protein>
<gene>
    <name evidence="4" type="ORF">D3P08_10485</name>
</gene>
<dbReference type="GO" id="GO:0004553">
    <property type="term" value="F:hydrolase activity, hydrolyzing O-glycosyl compounds"/>
    <property type="evidence" value="ECO:0007669"/>
    <property type="project" value="InterPro"/>
</dbReference>
<evidence type="ECO:0000259" key="3">
    <source>
        <dbReference type="PROSITE" id="PS51782"/>
    </source>
</evidence>
<dbReference type="CDD" id="cd14667">
    <property type="entry name" value="3D_containing_proteins"/>
    <property type="match status" value="1"/>
</dbReference>